<keyword evidence="1" id="KW-0472">Membrane</keyword>
<evidence type="ECO:0000313" key="3">
    <source>
        <dbReference type="Proteomes" id="UP000308652"/>
    </source>
</evidence>
<evidence type="ECO:0000313" key="2">
    <source>
        <dbReference type="EMBL" id="TFK39560.1"/>
    </source>
</evidence>
<dbReference type="Proteomes" id="UP000308652">
    <property type="component" value="Unassembled WGS sequence"/>
</dbReference>
<proteinExistence type="predicted"/>
<organism evidence="2 3">
    <name type="scientific">Crucibulum laeve</name>
    <dbReference type="NCBI Taxonomy" id="68775"/>
    <lineage>
        <taxon>Eukaryota</taxon>
        <taxon>Fungi</taxon>
        <taxon>Dikarya</taxon>
        <taxon>Basidiomycota</taxon>
        <taxon>Agaricomycotina</taxon>
        <taxon>Agaricomycetes</taxon>
        <taxon>Agaricomycetidae</taxon>
        <taxon>Agaricales</taxon>
        <taxon>Agaricineae</taxon>
        <taxon>Nidulariaceae</taxon>
        <taxon>Crucibulum</taxon>
    </lineage>
</organism>
<keyword evidence="1" id="KW-0812">Transmembrane</keyword>
<dbReference type="AlphaFoldDB" id="A0A5C3M2Q7"/>
<keyword evidence="3" id="KW-1185">Reference proteome</keyword>
<sequence>MPAQRYQRLPVMMHECQCPTTVMRKRQSQYNDGDDDQPQYTNASTLSVTMVVSTHESQRKYRDDSLVYTILWSLHLLSALLVCFLHFFFRIYNFSIIQCLILIYMYDF</sequence>
<protein>
    <submittedName>
        <fullName evidence="2">Uncharacterized protein</fullName>
    </submittedName>
</protein>
<dbReference type="EMBL" id="ML213599">
    <property type="protein sequence ID" value="TFK39560.1"/>
    <property type="molecule type" value="Genomic_DNA"/>
</dbReference>
<accession>A0A5C3M2Q7</accession>
<name>A0A5C3M2Q7_9AGAR</name>
<keyword evidence="1" id="KW-1133">Transmembrane helix</keyword>
<reference evidence="2 3" key="1">
    <citation type="journal article" date="2019" name="Nat. Ecol. Evol.">
        <title>Megaphylogeny resolves global patterns of mushroom evolution.</title>
        <authorList>
            <person name="Varga T."/>
            <person name="Krizsan K."/>
            <person name="Foldi C."/>
            <person name="Dima B."/>
            <person name="Sanchez-Garcia M."/>
            <person name="Sanchez-Ramirez S."/>
            <person name="Szollosi G.J."/>
            <person name="Szarkandi J.G."/>
            <person name="Papp V."/>
            <person name="Albert L."/>
            <person name="Andreopoulos W."/>
            <person name="Angelini C."/>
            <person name="Antonin V."/>
            <person name="Barry K.W."/>
            <person name="Bougher N.L."/>
            <person name="Buchanan P."/>
            <person name="Buyck B."/>
            <person name="Bense V."/>
            <person name="Catcheside P."/>
            <person name="Chovatia M."/>
            <person name="Cooper J."/>
            <person name="Damon W."/>
            <person name="Desjardin D."/>
            <person name="Finy P."/>
            <person name="Geml J."/>
            <person name="Haridas S."/>
            <person name="Hughes K."/>
            <person name="Justo A."/>
            <person name="Karasinski D."/>
            <person name="Kautmanova I."/>
            <person name="Kiss B."/>
            <person name="Kocsube S."/>
            <person name="Kotiranta H."/>
            <person name="LaButti K.M."/>
            <person name="Lechner B.E."/>
            <person name="Liimatainen K."/>
            <person name="Lipzen A."/>
            <person name="Lukacs Z."/>
            <person name="Mihaltcheva S."/>
            <person name="Morgado L.N."/>
            <person name="Niskanen T."/>
            <person name="Noordeloos M.E."/>
            <person name="Ohm R.A."/>
            <person name="Ortiz-Santana B."/>
            <person name="Ovrebo C."/>
            <person name="Racz N."/>
            <person name="Riley R."/>
            <person name="Savchenko A."/>
            <person name="Shiryaev A."/>
            <person name="Soop K."/>
            <person name="Spirin V."/>
            <person name="Szebenyi C."/>
            <person name="Tomsovsky M."/>
            <person name="Tulloss R.E."/>
            <person name="Uehling J."/>
            <person name="Grigoriev I.V."/>
            <person name="Vagvolgyi C."/>
            <person name="Papp T."/>
            <person name="Martin F.M."/>
            <person name="Miettinen O."/>
            <person name="Hibbett D.S."/>
            <person name="Nagy L.G."/>
        </authorList>
    </citation>
    <scope>NUCLEOTIDE SEQUENCE [LARGE SCALE GENOMIC DNA]</scope>
    <source>
        <strain evidence="2 3">CBS 166.37</strain>
    </source>
</reference>
<evidence type="ECO:0000256" key="1">
    <source>
        <dbReference type="SAM" id="Phobius"/>
    </source>
</evidence>
<gene>
    <name evidence="2" type="ORF">BDQ12DRAFT_60702</name>
</gene>
<feature type="transmembrane region" description="Helical" evidence="1">
    <location>
        <begin position="66"/>
        <end position="89"/>
    </location>
</feature>